<comment type="caution">
    <text evidence="1">The sequence shown here is derived from an EMBL/GenBank/DDBJ whole genome shotgun (WGS) entry which is preliminary data.</text>
</comment>
<gene>
    <name evidence="1" type="ORF">IQ260_28860</name>
</gene>
<dbReference type="AlphaFoldDB" id="A0A929FBD8"/>
<keyword evidence="2" id="KW-1185">Reference proteome</keyword>
<organism evidence="1 2">
    <name type="scientific">Leptolyngbya cf. ectocarpi LEGE 11479</name>
    <dbReference type="NCBI Taxonomy" id="1828722"/>
    <lineage>
        <taxon>Bacteria</taxon>
        <taxon>Bacillati</taxon>
        <taxon>Cyanobacteriota</taxon>
        <taxon>Cyanophyceae</taxon>
        <taxon>Leptolyngbyales</taxon>
        <taxon>Leptolyngbyaceae</taxon>
        <taxon>Leptolyngbya group</taxon>
        <taxon>Leptolyngbya</taxon>
    </lineage>
</organism>
<dbReference type="Proteomes" id="UP000615026">
    <property type="component" value="Unassembled WGS sequence"/>
</dbReference>
<name>A0A929FBD8_LEPEC</name>
<reference evidence="1" key="1">
    <citation type="submission" date="2020-10" db="EMBL/GenBank/DDBJ databases">
        <authorList>
            <person name="Castelo-Branco R."/>
            <person name="Eusebio N."/>
            <person name="Adriana R."/>
            <person name="Vieira A."/>
            <person name="Brugerolle De Fraissinette N."/>
            <person name="Rezende De Castro R."/>
            <person name="Schneider M.P."/>
            <person name="Vasconcelos V."/>
            <person name="Leao P.N."/>
        </authorList>
    </citation>
    <scope>NUCLEOTIDE SEQUENCE</scope>
    <source>
        <strain evidence="1">LEGE 11479</strain>
    </source>
</reference>
<evidence type="ECO:0000313" key="2">
    <source>
        <dbReference type="Proteomes" id="UP000615026"/>
    </source>
</evidence>
<sequence>MQWEFDRQVIHKVHRLSGGHPFLSRKIANFLVKKASSQNSLLAKRKIPFAFSQLHLRKIFRDQPIKAYVEYGIIGELRSYDSKPKVHHILNALSMMTTVSNSTDGWLRARTLLAFLSKKLNISEIQCLDAVHVLQNFGIVEQTEHPDGYDCYRIRVVLLHQWFQMLRKSKSA</sequence>
<protein>
    <submittedName>
        <fullName evidence="1">Uncharacterized protein</fullName>
    </submittedName>
</protein>
<accession>A0A929FBD8</accession>
<dbReference type="EMBL" id="JADEXP010000489">
    <property type="protein sequence ID" value="MBE9070656.1"/>
    <property type="molecule type" value="Genomic_DNA"/>
</dbReference>
<proteinExistence type="predicted"/>
<evidence type="ECO:0000313" key="1">
    <source>
        <dbReference type="EMBL" id="MBE9070656.1"/>
    </source>
</evidence>